<comment type="subcellular location">
    <subcellularLocation>
        <location evidence="5">Cell membrane</location>
        <topology evidence="5">Multi-pass membrane protein</topology>
    </subcellularLocation>
    <subcellularLocation>
        <location evidence="1">Membrane</location>
        <topology evidence="1">Multi-pass membrane protein</topology>
    </subcellularLocation>
</comment>
<feature type="transmembrane region" description="Helical" evidence="5">
    <location>
        <begin position="249"/>
        <end position="274"/>
    </location>
</feature>
<comment type="similarity">
    <text evidence="5">Belongs to the 4-toluene sulfonate uptake permease (TSUP) (TC 2.A.102) family.</text>
</comment>
<feature type="transmembrane region" description="Helical" evidence="5">
    <location>
        <begin position="149"/>
        <end position="170"/>
    </location>
</feature>
<feature type="transmembrane region" description="Helical" evidence="5">
    <location>
        <begin position="219"/>
        <end position="243"/>
    </location>
</feature>
<proteinExistence type="inferred from homology"/>
<name>A0A7C3Z9W4_9BACT</name>
<dbReference type="PANTHER" id="PTHR43701">
    <property type="entry name" value="MEMBRANE TRANSPORTER PROTEIN MJ0441-RELATED"/>
    <property type="match status" value="1"/>
</dbReference>
<dbReference type="GO" id="GO:0005886">
    <property type="term" value="C:plasma membrane"/>
    <property type="evidence" value="ECO:0007669"/>
    <property type="project" value="UniProtKB-SubCell"/>
</dbReference>
<dbReference type="EMBL" id="DTMF01000298">
    <property type="protein sequence ID" value="HGF35130.1"/>
    <property type="molecule type" value="Genomic_DNA"/>
</dbReference>
<feature type="transmembrane region" description="Helical" evidence="5">
    <location>
        <begin position="78"/>
        <end position="100"/>
    </location>
</feature>
<evidence type="ECO:0000256" key="5">
    <source>
        <dbReference type="RuleBase" id="RU363041"/>
    </source>
</evidence>
<keyword evidence="5" id="KW-1003">Cell membrane</keyword>
<evidence type="ECO:0000256" key="1">
    <source>
        <dbReference type="ARBA" id="ARBA00004141"/>
    </source>
</evidence>
<gene>
    <name evidence="6" type="ORF">ENW96_12260</name>
</gene>
<evidence type="ECO:0000256" key="4">
    <source>
        <dbReference type="ARBA" id="ARBA00023136"/>
    </source>
</evidence>
<protein>
    <recommendedName>
        <fullName evidence="5">Probable membrane transporter protein</fullName>
    </recommendedName>
</protein>
<evidence type="ECO:0000256" key="3">
    <source>
        <dbReference type="ARBA" id="ARBA00022989"/>
    </source>
</evidence>
<keyword evidence="4 5" id="KW-0472">Membrane</keyword>
<comment type="caution">
    <text evidence="6">The sequence shown here is derived from an EMBL/GenBank/DDBJ whole genome shotgun (WGS) entry which is preliminary data.</text>
</comment>
<dbReference type="InterPro" id="IPR002781">
    <property type="entry name" value="TM_pro_TauE-like"/>
</dbReference>
<reference evidence="6" key="1">
    <citation type="journal article" date="2020" name="mSystems">
        <title>Genome- and Community-Level Interaction Insights into Carbon Utilization and Element Cycling Functions of Hydrothermarchaeota in Hydrothermal Sediment.</title>
        <authorList>
            <person name="Zhou Z."/>
            <person name="Liu Y."/>
            <person name="Xu W."/>
            <person name="Pan J."/>
            <person name="Luo Z.H."/>
            <person name="Li M."/>
        </authorList>
    </citation>
    <scope>NUCLEOTIDE SEQUENCE [LARGE SCALE GENOMIC DNA]</scope>
    <source>
        <strain evidence="6">SpSt-897</strain>
    </source>
</reference>
<feature type="transmembrane region" description="Helical" evidence="5">
    <location>
        <begin position="286"/>
        <end position="304"/>
    </location>
</feature>
<keyword evidence="3 5" id="KW-1133">Transmembrane helix</keyword>
<feature type="transmembrane region" description="Helical" evidence="5">
    <location>
        <begin position="43"/>
        <end position="66"/>
    </location>
</feature>
<keyword evidence="2 5" id="KW-0812">Transmembrane</keyword>
<dbReference type="Pfam" id="PF01925">
    <property type="entry name" value="TauE"/>
    <property type="match status" value="1"/>
</dbReference>
<sequence>MTITLPTASYWVKYLHPEIVRLAKPAAGWFYTISPAGELSVSLPALIILGLAVGLLSGSFGVGSGFLMTPFLNLVGNIPYNVAIGSDLTHMVGSSVLAHLRQRALGYVDYKLGLLLFLGSVVGVEIGAQLLQLLKYAGDIPFLGNRLDWLQLVMTITYALLLGWIGIMIYRETRAAHGLGGAAPTAPEGAVALPGSRLQTINLPPRLSLPVSGIESISLWLILGVGLASGLLTGFLGVSGAFIRMPALIYVLGVPTVVSLGTNLFELLILALYGALTHSLKGNVDLLLVMILLITTTVGNQLGAALQRKIVGPRSLQVYILIIFLTILIMILKLGL</sequence>
<evidence type="ECO:0000256" key="2">
    <source>
        <dbReference type="ARBA" id="ARBA00022692"/>
    </source>
</evidence>
<organism evidence="6">
    <name type="scientific">Desulfobacca acetoxidans</name>
    <dbReference type="NCBI Taxonomy" id="60893"/>
    <lineage>
        <taxon>Bacteria</taxon>
        <taxon>Pseudomonadati</taxon>
        <taxon>Thermodesulfobacteriota</taxon>
        <taxon>Desulfobaccia</taxon>
        <taxon>Desulfobaccales</taxon>
        <taxon>Desulfobaccaceae</taxon>
        <taxon>Desulfobacca</taxon>
    </lineage>
</organism>
<feature type="transmembrane region" description="Helical" evidence="5">
    <location>
        <begin position="112"/>
        <end position="134"/>
    </location>
</feature>
<dbReference type="InterPro" id="IPR051598">
    <property type="entry name" value="TSUP/Inactive_protease-like"/>
</dbReference>
<dbReference type="PANTHER" id="PTHR43701:SF12">
    <property type="entry name" value="MEMBRANE TRANSPORTER PROTEIN YTNM-RELATED"/>
    <property type="match status" value="1"/>
</dbReference>
<dbReference type="AlphaFoldDB" id="A0A7C3Z9W4"/>
<evidence type="ECO:0000313" key="6">
    <source>
        <dbReference type="EMBL" id="HGF35130.1"/>
    </source>
</evidence>
<feature type="transmembrane region" description="Helical" evidence="5">
    <location>
        <begin position="316"/>
        <end position="335"/>
    </location>
</feature>
<accession>A0A7C3Z9W4</accession>